<proteinExistence type="inferred from homology"/>
<dbReference type="CDD" id="cd21176">
    <property type="entry name" value="LPMO_auxiliary-like"/>
    <property type="match status" value="1"/>
</dbReference>
<dbReference type="InterPro" id="IPR007259">
    <property type="entry name" value="GCP"/>
</dbReference>
<dbReference type="GO" id="GO:0031122">
    <property type="term" value="P:cytoplasmic microtubule organization"/>
    <property type="evidence" value="ECO:0007669"/>
    <property type="project" value="TreeGrafter"/>
</dbReference>
<dbReference type="GO" id="GO:0043015">
    <property type="term" value="F:gamma-tubulin binding"/>
    <property type="evidence" value="ECO:0007669"/>
    <property type="project" value="InterPro"/>
</dbReference>
<dbReference type="AlphaFoldDB" id="A0A3M7H5D2"/>
<dbReference type="InterPro" id="IPR046530">
    <property type="entry name" value="BIM1-like_dom"/>
</dbReference>
<name>A0A3M7H5D2_HORWE</name>
<comment type="caution">
    <text evidence="10">The sequence shown here is derived from an EMBL/GenBank/DDBJ whole genome shotgun (WGS) entry which is preliminary data.</text>
</comment>
<dbReference type="InterPro" id="IPR042241">
    <property type="entry name" value="GCP_C_sf"/>
</dbReference>
<evidence type="ECO:0000256" key="6">
    <source>
        <dbReference type="SAM" id="MobiDB-lite"/>
    </source>
</evidence>
<protein>
    <recommendedName>
        <fullName evidence="12">Spindle pole body component</fullName>
    </recommendedName>
</protein>
<feature type="signal peptide" evidence="7">
    <location>
        <begin position="1"/>
        <end position="17"/>
    </location>
</feature>
<dbReference type="GO" id="GO:0005816">
    <property type="term" value="C:spindle pole body"/>
    <property type="evidence" value="ECO:0007669"/>
    <property type="project" value="UniProtKB-ARBA"/>
</dbReference>
<evidence type="ECO:0000256" key="3">
    <source>
        <dbReference type="ARBA" id="ARBA00022490"/>
    </source>
</evidence>
<evidence type="ECO:0000259" key="9">
    <source>
        <dbReference type="Pfam" id="PF20238"/>
    </source>
</evidence>
<feature type="chain" id="PRO_5018306573" description="Spindle pole body component" evidence="7">
    <location>
        <begin position="18"/>
        <end position="1110"/>
    </location>
</feature>
<dbReference type="Pfam" id="PF20238">
    <property type="entry name" value="BIM1-like_dom"/>
    <property type="match status" value="1"/>
</dbReference>
<dbReference type="VEuPathDB" id="FungiDB:BTJ68_07651"/>
<dbReference type="GO" id="GO:0051011">
    <property type="term" value="F:microtubule minus-end binding"/>
    <property type="evidence" value="ECO:0007669"/>
    <property type="project" value="TreeGrafter"/>
</dbReference>
<dbReference type="GO" id="GO:0051225">
    <property type="term" value="P:spindle assembly"/>
    <property type="evidence" value="ECO:0007669"/>
    <property type="project" value="TreeGrafter"/>
</dbReference>
<evidence type="ECO:0000313" key="10">
    <source>
        <dbReference type="EMBL" id="RMZ08611.1"/>
    </source>
</evidence>
<dbReference type="EMBL" id="QWIQ01000089">
    <property type="protein sequence ID" value="RMZ08611.1"/>
    <property type="molecule type" value="Genomic_DNA"/>
</dbReference>
<dbReference type="GO" id="GO:0007020">
    <property type="term" value="P:microtubule nucleation"/>
    <property type="evidence" value="ECO:0007669"/>
    <property type="project" value="InterPro"/>
</dbReference>
<evidence type="ECO:0008006" key="12">
    <source>
        <dbReference type="Google" id="ProtNLM"/>
    </source>
</evidence>
<feature type="domain" description="Gamma tubulin complex component C-terminal" evidence="8">
    <location>
        <begin position="761"/>
        <end position="1104"/>
    </location>
</feature>
<evidence type="ECO:0000256" key="5">
    <source>
        <dbReference type="ARBA" id="ARBA00023212"/>
    </source>
</evidence>
<reference evidence="10 11" key="1">
    <citation type="journal article" date="2018" name="BMC Genomics">
        <title>Genomic evidence for intraspecific hybridization in a clonal and extremely halotolerant yeast.</title>
        <authorList>
            <person name="Gostincar C."/>
            <person name="Stajich J.E."/>
            <person name="Zupancic J."/>
            <person name="Zalar P."/>
            <person name="Gunde-Cimerman N."/>
        </authorList>
    </citation>
    <scope>NUCLEOTIDE SEQUENCE [LARGE SCALE GENOMIC DNA]</scope>
    <source>
        <strain evidence="10 11">EXF-171</strain>
    </source>
</reference>
<accession>A0A3M7H5D2</accession>
<keyword evidence="4" id="KW-0493">Microtubule</keyword>
<evidence type="ECO:0000256" key="4">
    <source>
        <dbReference type="ARBA" id="ARBA00022701"/>
    </source>
</evidence>
<dbReference type="Gene3D" id="1.20.120.1900">
    <property type="entry name" value="Gamma-tubulin complex, C-terminal domain"/>
    <property type="match status" value="1"/>
</dbReference>
<dbReference type="InterPro" id="IPR040457">
    <property type="entry name" value="GCP_C"/>
</dbReference>
<dbReference type="GO" id="GO:0051321">
    <property type="term" value="P:meiotic cell cycle"/>
    <property type="evidence" value="ECO:0007669"/>
    <property type="project" value="TreeGrafter"/>
</dbReference>
<dbReference type="GO" id="GO:0000278">
    <property type="term" value="P:mitotic cell cycle"/>
    <property type="evidence" value="ECO:0007669"/>
    <property type="project" value="TreeGrafter"/>
</dbReference>
<feature type="compositionally biased region" description="Polar residues" evidence="6">
    <location>
        <begin position="656"/>
        <end position="670"/>
    </location>
</feature>
<keyword evidence="5" id="KW-0206">Cytoskeleton</keyword>
<sequence>MHTYLLAALAFACTSSAHFILQWPPTAGFDDDGEPTGPCGGVDVTVDETSPEVQVDRFAVQIQNGHPAGEWLFRATTDTEAPYNWTSIVPIVNTAGVGEFCLDSLSAPSSFEGKAGIIQVVDKAVDGMLYQCAPVNFVSGSNDTVGGSCRNVTGFSATWTSMMDFESSTSDASTTGASGTMTMSTASSTASASSAGSSSEGDAADASSMGTVTFTRMTSVMGVVGLLALGFALYHGFAFDLSSLWQCAEPSHDFPRDSLFQRPDFEVPALKDQATENQENYLLGFSLPPLGNSDLPSSHEKPDDDWEHPELIPEIQSDTTENDAVNVWNLESEVAQEDSVPKLRTWKAFERRQGLGEKRACYLSEAGPQAFDAALSTTIDGASSQVLPQRPAISALFSLALGRASIFFQWSDDKTCFYPTLQGVPISGHSQPLSSSIVAQTIAYGSMVRNLRSFADPTAQLKGTLPALKALKLSISNVLETLEGELIRRSATTRSILQFQGILERPRQLLRLLCALRDLVHGSMSEEQAISELADYIQSAAEAGSVFSGLLRDLLAAVCEPWLTRLSCELGLTTKSFTEVESGDPTDDTNEDLEVSLAEDGQSMDAPKALLTVEDRSLVKETRATLKVLSRHLSPPKLRAAAATSPSEADKPGQWRINTTGTNSVSSYPTTEQEQLDHLQELDALIDTEPRTVDVFSNTPLITSTLLTVRSIDSRGGCQSDSADEWNVSLNPFDALRPRIEAQSLRLNKMVLDYLFQQCDLRAHLDLQFAFHLFGNGTFVTRLSTALFSEETQSAERRQGALPSSETMGLRLGTRDGQQWPPASSELRLTLLGILNEAYYGASPDDALSHGKQADLPGGLSFSIRELPDEDIDRVMDAGSLYALDFLRLQYVPPAPLDTIITSGSLQRYDDIFRLLLRLLRLLHTTTQMKREKAGRSMAGARGSIYRIVFAAHHFVSGLLSYFLDIGIAAPWQTLQQRLDGVERAIDAEEGANMGINGLRNMHNECLDSIRGRLFLKRKQGRTKQLIEEVLSATLGIAQVAGSATDREAVERAQKAFDQTTAALIAEMKTTATKPPKLHDHQGESADEADMANLLLSRLDWNGYSERMAS</sequence>
<dbReference type="Pfam" id="PF04130">
    <property type="entry name" value="GCP_C_terminal"/>
    <property type="match status" value="1"/>
</dbReference>
<keyword evidence="7" id="KW-0732">Signal</keyword>
<evidence type="ECO:0000256" key="2">
    <source>
        <dbReference type="ARBA" id="ARBA00010337"/>
    </source>
</evidence>
<comment type="subcellular location">
    <subcellularLocation>
        <location evidence="1">Cytoplasm</location>
        <location evidence="1">Cytoskeleton</location>
    </subcellularLocation>
</comment>
<dbReference type="Proteomes" id="UP000281468">
    <property type="component" value="Unassembled WGS sequence"/>
</dbReference>
<feature type="domain" description="Copper acquisition factor BIM1-like" evidence="9">
    <location>
        <begin position="16"/>
        <end position="154"/>
    </location>
</feature>
<feature type="region of interest" description="Disordered" evidence="6">
    <location>
        <begin position="637"/>
        <end position="670"/>
    </location>
</feature>
<organism evidence="10 11">
    <name type="scientific">Hortaea werneckii</name>
    <name type="common">Black yeast</name>
    <name type="synonym">Cladosporium werneckii</name>
    <dbReference type="NCBI Taxonomy" id="91943"/>
    <lineage>
        <taxon>Eukaryota</taxon>
        <taxon>Fungi</taxon>
        <taxon>Dikarya</taxon>
        <taxon>Ascomycota</taxon>
        <taxon>Pezizomycotina</taxon>
        <taxon>Dothideomycetes</taxon>
        <taxon>Dothideomycetidae</taxon>
        <taxon>Mycosphaerellales</taxon>
        <taxon>Teratosphaeriaceae</taxon>
        <taxon>Hortaea</taxon>
    </lineage>
</organism>
<comment type="similarity">
    <text evidence="2">Belongs to the TUBGCP family.</text>
</comment>
<dbReference type="PANTHER" id="PTHR19302:SF70">
    <property type="entry name" value="GAMMA-TUBULIN COMPLEX COMPONENT 6"/>
    <property type="match status" value="1"/>
</dbReference>
<dbReference type="GO" id="GO:0000930">
    <property type="term" value="C:gamma-tubulin complex"/>
    <property type="evidence" value="ECO:0007669"/>
    <property type="project" value="TreeGrafter"/>
</dbReference>
<evidence type="ECO:0000256" key="1">
    <source>
        <dbReference type="ARBA" id="ARBA00004245"/>
    </source>
</evidence>
<dbReference type="GO" id="GO:0005874">
    <property type="term" value="C:microtubule"/>
    <property type="evidence" value="ECO:0007669"/>
    <property type="project" value="UniProtKB-KW"/>
</dbReference>
<dbReference type="GO" id="GO:0000922">
    <property type="term" value="C:spindle pole"/>
    <property type="evidence" value="ECO:0007669"/>
    <property type="project" value="InterPro"/>
</dbReference>
<evidence type="ECO:0000259" key="8">
    <source>
        <dbReference type="Pfam" id="PF04130"/>
    </source>
</evidence>
<gene>
    <name evidence="10" type="ORF">D0862_03883</name>
</gene>
<keyword evidence="3" id="KW-0963">Cytoplasm</keyword>
<evidence type="ECO:0000256" key="7">
    <source>
        <dbReference type="SAM" id="SignalP"/>
    </source>
</evidence>
<evidence type="ECO:0000313" key="11">
    <source>
        <dbReference type="Proteomes" id="UP000281468"/>
    </source>
</evidence>
<dbReference type="PANTHER" id="PTHR19302">
    <property type="entry name" value="GAMMA TUBULIN COMPLEX PROTEIN"/>
    <property type="match status" value="1"/>
</dbReference>